<reference evidence="1" key="1">
    <citation type="submission" date="2023-07" db="EMBL/GenBank/DDBJ databases">
        <authorList>
            <person name="Kim M.K."/>
        </authorList>
    </citation>
    <scope>NUCLEOTIDE SEQUENCE</scope>
    <source>
        <strain evidence="1">ASUV-10-1</strain>
    </source>
</reference>
<keyword evidence="2" id="KW-1185">Reference proteome</keyword>
<dbReference type="EMBL" id="JAUQSY010000016">
    <property type="protein sequence ID" value="MDO7877030.1"/>
    <property type="molecule type" value="Genomic_DNA"/>
</dbReference>
<dbReference type="RefSeq" id="WP_305008554.1">
    <property type="nucleotide sequence ID" value="NZ_JAUQSY010000016.1"/>
</dbReference>
<sequence>MDERDKDLPLVVSEILIEMHDMKSALNRMAEIMLLQQQETNKRFDMLMEADRANTTMLINAFREEGLATRSRLDSIENRLERLENR</sequence>
<protein>
    <submittedName>
        <fullName evidence="1">Uncharacterized protein</fullName>
    </submittedName>
</protein>
<proteinExistence type="predicted"/>
<organism evidence="1 2">
    <name type="scientific">Hymenobacter aranciens</name>
    <dbReference type="NCBI Taxonomy" id="3063996"/>
    <lineage>
        <taxon>Bacteria</taxon>
        <taxon>Pseudomonadati</taxon>
        <taxon>Bacteroidota</taxon>
        <taxon>Cytophagia</taxon>
        <taxon>Cytophagales</taxon>
        <taxon>Hymenobacteraceae</taxon>
        <taxon>Hymenobacter</taxon>
    </lineage>
</organism>
<gene>
    <name evidence="1" type="ORF">Q5H93_19950</name>
</gene>
<comment type="caution">
    <text evidence="1">The sequence shown here is derived from an EMBL/GenBank/DDBJ whole genome shotgun (WGS) entry which is preliminary data.</text>
</comment>
<name>A0ABT9BGW6_9BACT</name>
<accession>A0ABT9BGW6</accession>
<evidence type="ECO:0000313" key="1">
    <source>
        <dbReference type="EMBL" id="MDO7877030.1"/>
    </source>
</evidence>
<evidence type="ECO:0000313" key="2">
    <source>
        <dbReference type="Proteomes" id="UP001176429"/>
    </source>
</evidence>
<dbReference type="Proteomes" id="UP001176429">
    <property type="component" value="Unassembled WGS sequence"/>
</dbReference>